<protein>
    <recommendedName>
        <fullName evidence="7">EF-hand domain-containing protein</fullName>
    </recommendedName>
</protein>
<dbReference type="InterPro" id="IPR050230">
    <property type="entry name" value="CALM/Myosin/TropC-like"/>
</dbReference>
<dbReference type="GO" id="GO:1903475">
    <property type="term" value="P:mitotic actomyosin contractile ring assembly"/>
    <property type="evidence" value="ECO:0007669"/>
    <property type="project" value="TreeGrafter"/>
</dbReference>
<evidence type="ECO:0000256" key="5">
    <source>
        <dbReference type="ARBA" id="ARBA00023146"/>
    </source>
</evidence>
<evidence type="ECO:0000256" key="6">
    <source>
        <dbReference type="RuleBase" id="RU363037"/>
    </source>
</evidence>
<reference evidence="8 9" key="1">
    <citation type="submission" date="2022-09" db="EMBL/GenBank/DDBJ databases">
        <authorList>
            <person name="Palmer J.M."/>
        </authorList>
    </citation>
    <scope>NUCLEOTIDE SEQUENCE [LARGE SCALE GENOMIC DNA]</scope>
    <source>
        <strain evidence="8 9">DSM 7382</strain>
    </source>
</reference>
<dbReference type="GO" id="GO:0016460">
    <property type="term" value="C:myosin II complex"/>
    <property type="evidence" value="ECO:0007669"/>
    <property type="project" value="TreeGrafter"/>
</dbReference>
<dbReference type="GO" id="GO:0005524">
    <property type="term" value="F:ATP binding"/>
    <property type="evidence" value="ECO:0007669"/>
    <property type="project" value="UniProtKB-KW"/>
</dbReference>
<dbReference type="InterPro" id="IPR002048">
    <property type="entry name" value="EF_hand_dom"/>
</dbReference>
<dbReference type="Gene3D" id="3.40.50.620">
    <property type="entry name" value="HUPs"/>
    <property type="match status" value="1"/>
</dbReference>
<dbReference type="EMBL" id="JASBNA010000043">
    <property type="protein sequence ID" value="KAK7681134.1"/>
    <property type="molecule type" value="Genomic_DNA"/>
</dbReference>
<feature type="domain" description="EF-hand" evidence="7">
    <location>
        <begin position="160"/>
        <end position="195"/>
    </location>
</feature>
<dbReference type="InterPro" id="IPR014729">
    <property type="entry name" value="Rossmann-like_a/b/a_fold"/>
</dbReference>
<dbReference type="InterPro" id="IPR011992">
    <property type="entry name" value="EF-hand-dom_pair"/>
</dbReference>
<dbReference type="PROSITE" id="PS50222">
    <property type="entry name" value="EF_HAND_2"/>
    <property type="match status" value="2"/>
</dbReference>
<dbReference type="GO" id="GO:0005509">
    <property type="term" value="F:calcium ion binding"/>
    <property type="evidence" value="ECO:0007669"/>
    <property type="project" value="InterPro"/>
</dbReference>
<evidence type="ECO:0000256" key="4">
    <source>
        <dbReference type="ARBA" id="ARBA00022840"/>
    </source>
</evidence>
<dbReference type="FunFam" id="1.10.238.10:FF:000001">
    <property type="entry name" value="Calmodulin 1"/>
    <property type="match status" value="1"/>
</dbReference>
<comment type="caution">
    <text evidence="8">The sequence shown here is derived from an EMBL/GenBank/DDBJ whole genome shotgun (WGS) entry which is preliminary data.</text>
</comment>
<dbReference type="SUPFAM" id="SSF47473">
    <property type="entry name" value="EF-hand"/>
    <property type="match status" value="1"/>
</dbReference>
<dbReference type="SMART" id="SM00054">
    <property type="entry name" value="EFh"/>
    <property type="match status" value="2"/>
</dbReference>
<dbReference type="Pfam" id="PF00749">
    <property type="entry name" value="tRNA-synt_1c"/>
    <property type="match status" value="1"/>
</dbReference>
<keyword evidence="3 6" id="KW-0547">Nucleotide-binding</keyword>
<keyword evidence="1 6" id="KW-0436">Ligase</keyword>
<dbReference type="Proteomes" id="UP001385951">
    <property type="component" value="Unassembled WGS sequence"/>
</dbReference>
<evidence type="ECO:0000256" key="3">
    <source>
        <dbReference type="ARBA" id="ARBA00022741"/>
    </source>
</evidence>
<gene>
    <name evidence="8" type="ORF">QCA50_015749</name>
</gene>
<dbReference type="PRINTS" id="PR00987">
    <property type="entry name" value="TRNASYNTHGLU"/>
</dbReference>
<dbReference type="GO" id="GO:0006412">
    <property type="term" value="P:translation"/>
    <property type="evidence" value="ECO:0007669"/>
    <property type="project" value="UniProtKB-KW"/>
</dbReference>
<dbReference type="PANTHER" id="PTHR23048">
    <property type="entry name" value="MYOSIN LIGHT CHAIN 1, 3"/>
    <property type="match status" value="1"/>
</dbReference>
<keyword evidence="4 6" id="KW-0067">ATP-binding</keyword>
<organism evidence="8 9">
    <name type="scientific">Cerrena zonata</name>
    <dbReference type="NCBI Taxonomy" id="2478898"/>
    <lineage>
        <taxon>Eukaryota</taxon>
        <taxon>Fungi</taxon>
        <taxon>Dikarya</taxon>
        <taxon>Basidiomycota</taxon>
        <taxon>Agaricomycotina</taxon>
        <taxon>Agaricomycetes</taxon>
        <taxon>Polyporales</taxon>
        <taxon>Cerrenaceae</taxon>
        <taxon>Cerrena</taxon>
    </lineage>
</organism>
<sequence length="244" mass="26915">MKSDGLPTYHFANVIDDHLMGITHVIRGEEWLSSTPKHIALYEAFGWKPPSSAYGKDRVTSNESHEWNTAIIIGGCSIARKHKLIMSQQNKTYRDAFALFDKKGTGKIPVEHLGDLLRAVGQNPTLAEISDLQSGIGANEFDFETYQKIIDRPGGFKPLGHPEEYIKGFQVFDKENTGYIGVGELRYILTSIGEKLTDSEVDELLKGVNVTSDVNKHKWATPSSITIAPTSALVSTDDAAKIIP</sequence>
<dbReference type="SUPFAM" id="SSF52374">
    <property type="entry name" value="Nucleotidylyl transferase"/>
    <property type="match status" value="1"/>
</dbReference>
<dbReference type="Gene3D" id="1.10.238.10">
    <property type="entry name" value="EF-hand"/>
    <property type="match status" value="2"/>
</dbReference>
<proteinExistence type="inferred from homology"/>
<dbReference type="AlphaFoldDB" id="A0AAW0FNK1"/>
<keyword evidence="9" id="KW-1185">Reference proteome</keyword>
<accession>A0AAW0FNK1</accession>
<evidence type="ECO:0000256" key="2">
    <source>
        <dbReference type="ARBA" id="ARBA00022737"/>
    </source>
</evidence>
<keyword evidence="6" id="KW-0648">Protein biosynthesis</keyword>
<dbReference type="InterPro" id="IPR000924">
    <property type="entry name" value="Glu/Gln-tRNA-synth"/>
</dbReference>
<evidence type="ECO:0000256" key="1">
    <source>
        <dbReference type="ARBA" id="ARBA00022598"/>
    </source>
</evidence>
<dbReference type="Pfam" id="PF13405">
    <property type="entry name" value="EF-hand_6"/>
    <property type="match status" value="1"/>
</dbReference>
<keyword evidence="2" id="KW-0677">Repeat</keyword>
<evidence type="ECO:0000313" key="9">
    <source>
        <dbReference type="Proteomes" id="UP001385951"/>
    </source>
</evidence>
<comment type="similarity">
    <text evidence="6">Belongs to the class-I aminoacyl-tRNA synthetase family.</text>
</comment>
<evidence type="ECO:0000259" key="7">
    <source>
        <dbReference type="PROSITE" id="PS50222"/>
    </source>
</evidence>
<dbReference type="InterPro" id="IPR020058">
    <property type="entry name" value="Glu/Gln-tRNA-synth_Ib_cat-dom"/>
</dbReference>
<dbReference type="GO" id="GO:0004812">
    <property type="term" value="F:aminoacyl-tRNA ligase activity"/>
    <property type="evidence" value="ECO:0007669"/>
    <property type="project" value="UniProtKB-KW"/>
</dbReference>
<dbReference type="GO" id="GO:0043039">
    <property type="term" value="P:tRNA aminoacylation"/>
    <property type="evidence" value="ECO:0007669"/>
    <property type="project" value="InterPro"/>
</dbReference>
<feature type="domain" description="EF-hand" evidence="7">
    <location>
        <begin position="88"/>
        <end position="123"/>
    </location>
</feature>
<dbReference type="CDD" id="cd00051">
    <property type="entry name" value="EFh"/>
    <property type="match status" value="1"/>
</dbReference>
<keyword evidence="5 6" id="KW-0030">Aminoacyl-tRNA synthetase</keyword>
<evidence type="ECO:0000313" key="8">
    <source>
        <dbReference type="EMBL" id="KAK7681134.1"/>
    </source>
</evidence>
<name>A0AAW0FNK1_9APHY</name>
<dbReference type="PANTHER" id="PTHR23048:SF0">
    <property type="entry name" value="CALMODULIN LIKE 3"/>
    <property type="match status" value="1"/>
</dbReference>